<dbReference type="InterPro" id="IPR056772">
    <property type="entry name" value="RecA-like_ORC2"/>
</dbReference>
<evidence type="ECO:0000256" key="2">
    <source>
        <dbReference type="ARBA" id="ARBA00007421"/>
    </source>
</evidence>
<dbReference type="EMBL" id="BTSX01000002">
    <property type="protein sequence ID" value="GMS82229.1"/>
    <property type="molecule type" value="Genomic_DNA"/>
</dbReference>
<evidence type="ECO:0000313" key="10">
    <source>
        <dbReference type="EMBL" id="GMS82229.1"/>
    </source>
</evidence>
<feature type="region of interest" description="Disordered" evidence="7">
    <location>
        <begin position="102"/>
        <end position="144"/>
    </location>
</feature>
<feature type="domain" description="Origin recognition complex subunit 2 winged-helix" evidence="9">
    <location>
        <begin position="387"/>
        <end position="437"/>
    </location>
</feature>
<dbReference type="AlphaFoldDB" id="A0AAV5SLK2"/>
<keyword evidence="11" id="KW-1185">Reference proteome</keyword>
<accession>A0AAV5SLK2</accession>
<evidence type="ECO:0000256" key="5">
    <source>
        <dbReference type="ARBA" id="ARBA00023242"/>
    </source>
</evidence>
<comment type="function">
    <text evidence="6">Component of the origin recognition complex (ORC) that binds origins of replication. DNA-binding is ATP-dependent. ORC is required to assemble the pre-replication complex necessary to initiate DNA replication.</text>
</comment>
<dbReference type="GO" id="GO:0006260">
    <property type="term" value="P:DNA replication"/>
    <property type="evidence" value="ECO:0007669"/>
    <property type="project" value="UniProtKB-UniRule"/>
</dbReference>
<comment type="subunit">
    <text evidence="6">Component of the origin recognition complex (ORC).</text>
</comment>
<feature type="compositionally biased region" description="Acidic residues" evidence="7">
    <location>
        <begin position="126"/>
        <end position="140"/>
    </location>
</feature>
<reference evidence="10" key="1">
    <citation type="submission" date="2023-10" db="EMBL/GenBank/DDBJ databases">
        <title>Genome assembly of Pristionchus species.</title>
        <authorList>
            <person name="Yoshida K."/>
            <person name="Sommer R.J."/>
        </authorList>
    </citation>
    <scope>NUCLEOTIDE SEQUENCE</scope>
    <source>
        <strain evidence="10">RS0144</strain>
    </source>
</reference>
<dbReference type="Pfam" id="PF04084">
    <property type="entry name" value="RecA-like_ORC2"/>
    <property type="match status" value="1"/>
</dbReference>
<keyword evidence="5 6" id="KW-0539">Nucleus</keyword>
<keyword evidence="4 6" id="KW-0235">DNA replication</keyword>
<dbReference type="PANTHER" id="PTHR14052:SF0">
    <property type="entry name" value="ORIGIN RECOGNITION COMPLEX SUBUNIT 2"/>
    <property type="match status" value="1"/>
</dbReference>
<dbReference type="Pfam" id="PF24882">
    <property type="entry name" value="WHD_ORC2"/>
    <property type="match status" value="1"/>
</dbReference>
<evidence type="ECO:0000259" key="8">
    <source>
        <dbReference type="Pfam" id="PF04084"/>
    </source>
</evidence>
<evidence type="ECO:0000256" key="4">
    <source>
        <dbReference type="ARBA" id="ARBA00022705"/>
    </source>
</evidence>
<dbReference type="InterPro" id="IPR007220">
    <property type="entry name" value="ORC2"/>
</dbReference>
<proteinExistence type="inferred from homology"/>
<dbReference type="Proteomes" id="UP001432027">
    <property type="component" value="Unassembled WGS sequence"/>
</dbReference>
<protein>
    <recommendedName>
        <fullName evidence="3 6">Origin recognition complex subunit 2</fullName>
    </recommendedName>
</protein>
<sequence>LQYLMETKSPSRKRGEARPQFDQSTPPKQAKPTRDRTPTRATHKGKMAKQLDNLRLDSDDNMPVVRRRNDEEIENREPFANEVPIDETVSLSAIENYFLKGKNVQQNKKRRRRQKKDKRGDRDQNQEDEESQDEDKEEEGGDKRYEECDLNSLRIYHEQERKQESMKVEQFAEKYYNKWTLYLATGFNVLVHGIGSLRPLLHDYASKMGEQFTVVEVEGFRPECSTRWVLNTVYELLNCKFQKRRSMTEYARQMAEHVNDRDVILVIHNIDDPPFRCENDMEVLAILAAAPHFHIIASAQHVNRMFLWNMRSIATFSWRHENIDTWMPMEAEIFAGSSSLLGLSSAESAANHTISSLEVLWQSLNANARFIFHAIFSLIYGTDATSDPKSIAFWDLFNVSKDNFWVSSDAALRQQLVEFSDHRLIRMRRGNDGNEKIHPSADRVIIDRFLKEVEMPLEDMQLGEEEEEE</sequence>
<feature type="compositionally biased region" description="Basic residues" evidence="7">
    <location>
        <begin position="107"/>
        <end position="117"/>
    </location>
</feature>
<dbReference type="GO" id="GO:0003688">
    <property type="term" value="F:DNA replication origin binding"/>
    <property type="evidence" value="ECO:0007669"/>
    <property type="project" value="UniProtKB-UniRule"/>
</dbReference>
<dbReference type="PANTHER" id="PTHR14052">
    <property type="entry name" value="ORIGIN RECOGNITION COMPLEX SUBUNIT 2"/>
    <property type="match status" value="1"/>
</dbReference>
<name>A0AAV5SLK2_9BILA</name>
<evidence type="ECO:0000313" key="11">
    <source>
        <dbReference type="Proteomes" id="UP001432027"/>
    </source>
</evidence>
<feature type="domain" description="Origin recognition complex subunit 2 RecA-like" evidence="8">
    <location>
        <begin position="167"/>
        <end position="319"/>
    </location>
</feature>
<gene>
    <name evidence="10" type="ORF">PENTCL1PPCAC_4404</name>
</gene>
<evidence type="ECO:0000256" key="1">
    <source>
        <dbReference type="ARBA" id="ARBA00004123"/>
    </source>
</evidence>
<evidence type="ECO:0000256" key="6">
    <source>
        <dbReference type="RuleBase" id="RU368084"/>
    </source>
</evidence>
<feature type="compositionally biased region" description="Basic and acidic residues" evidence="7">
    <location>
        <begin position="67"/>
        <end position="79"/>
    </location>
</feature>
<dbReference type="InterPro" id="IPR056773">
    <property type="entry name" value="WHD_ORC2"/>
</dbReference>
<organism evidence="10 11">
    <name type="scientific">Pristionchus entomophagus</name>
    <dbReference type="NCBI Taxonomy" id="358040"/>
    <lineage>
        <taxon>Eukaryota</taxon>
        <taxon>Metazoa</taxon>
        <taxon>Ecdysozoa</taxon>
        <taxon>Nematoda</taxon>
        <taxon>Chromadorea</taxon>
        <taxon>Rhabditida</taxon>
        <taxon>Rhabditina</taxon>
        <taxon>Diplogasteromorpha</taxon>
        <taxon>Diplogasteroidea</taxon>
        <taxon>Neodiplogasteridae</taxon>
        <taxon>Pristionchus</taxon>
    </lineage>
</organism>
<comment type="subcellular location">
    <subcellularLocation>
        <location evidence="1 6">Nucleus</location>
    </subcellularLocation>
</comment>
<dbReference type="GO" id="GO:0005664">
    <property type="term" value="C:nuclear origin of replication recognition complex"/>
    <property type="evidence" value="ECO:0007669"/>
    <property type="project" value="UniProtKB-UniRule"/>
</dbReference>
<comment type="similarity">
    <text evidence="2 6">Belongs to the ORC2 family.</text>
</comment>
<comment type="caution">
    <text evidence="10">The sequence shown here is derived from an EMBL/GenBank/DDBJ whole genome shotgun (WGS) entry which is preliminary data.</text>
</comment>
<evidence type="ECO:0000256" key="3">
    <source>
        <dbReference type="ARBA" id="ARBA00019080"/>
    </source>
</evidence>
<feature type="region of interest" description="Disordered" evidence="7">
    <location>
        <begin position="1"/>
        <end position="81"/>
    </location>
</feature>
<evidence type="ECO:0000256" key="7">
    <source>
        <dbReference type="SAM" id="MobiDB-lite"/>
    </source>
</evidence>
<evidence type="ECO:0000259" key="9">
    <source>
        <dbReference type="Pfam" id="PF24882"/>
    </source>
</evidence>
<feature type="non-terminal residue" evidence="10">
    <location>
        <position position="1"/>
    </location>
</feature>